<comment type="caution">
    <text evidence="1">The sequence shown here is derived from an EMBL/GenBank/DDBJ whole genome shotgun (WGS) entry which is preliminary data.</text>
</comment>
<reference evidence="1 2" key="1">
    <citation type="journal article" date="2023" name="Plants (Basel)">
        <title>Bridging the Gap: Combining Genomics and Transcriptomics Approaches to Understand Stylosanthes scabra, an Orphan Legume from the Brazilian Caatinga.</title>
        <authorList>
            <person name="Ferreira-Neto J.R.C."/>
            <person name="da Silva M.D."/>
            <person name="Binneck E."/>
            <person name="de Melo N.F."/>
            <person name="da Silva R.H."/>
            <person name="de Melo A.L.T.M."/>
            <person name="Pandolfi V."/>
            <person name="Bustamante F.O."/>
            <person name="Brasileiro-Vidal A.C."/>
            <person name="Benko-Iseppon A.M."/>
        </authorList>
    </citation>
    <scope>NUCLEOTIDE SEQUENCE [LARGE SCALE GENOMIC DNA]</scope>
    <source>
        <tissue evidence="1">Leaves</tissue>
    </source>
</reference>
<evidence type="ECO:0000313" key="1">
    <source>
        <dbReference type="EMBL" id="MED6140503.1"/>
    </source>
</evidence>
<name>A0ABU6SXQ3_9FABA</name>
<proteinExistence type="predicted"/>
<gene>
    <name evidence="1" type="ORF">PIB30_093834</name>
</gene>
<protein>
    <submittedName>
        <fullName evidence="1">Uncharacterized protein</fullName>
    </submittedName>
</protein>
<organism evidence="1 2">
    <name type="scientific">Stylosanthes scabra</name>
    <dbReference type="NCBI Taxonomy" id="79078"/>
    <lineage>
        <taxon>Eukaryota</taxon>
        <taxon>Viridiplantae</taxon>
        <taxon>Streptophyta</taxon>
        <taxon>Embryophyta</taxon>
        <taxon>Tracheophyta</taxon>
        <taxon>Spermatophyta</taxon>
        <taxon>Magnoliopsida</taxon>
        <taxon>eudicotyledons</taxon>
        <taxon>Gunneridae</taxon>
        <taxon>Pentapetalae</taxon>
        <taxon>rosids</taxon>
        <taxon>fabids</taxon>
        <taxon>Fabales</taxon>
        <taxon>Fabaceae</taxon>
        <taxon>Papilionoideae</taxon>
        <taxon>50 kb inversion clade</taxon>
        <taxon>dalbergioids sensu lato</taxon>
        <taxon>Dalbergieae</taxon>
        <taxon>Pterocarpus clade</taxon>
        <taxon>Stylosanthes</taxon>
    </lineage>
</organism>
<keyword evidence="2" id="KW-1185">Reference proteome</keyword>
<dbReference type="EMBL" id="JASCZI010062444">
    <property type="protein sequence ID" value="MED6140503.1"/>
    <property type="molecule type" value="Genomic_DNA"/>
</dbReference>
<accession>A0ABU6SXQ3</accession>
<dbReference type="Proteomes" id="UP001341840">
    <property type="component" value="Unassembled WGS sequence"/>
</dbReference>
<feature type="non-terminal residue" evidence="1">
    <location>
        <position position="1"/>
    </location>
</feature>
<sequence length="103" mass="11446">DGWHQDYSSRLVLMGGGNRRGAKVEVGVETWPCHPKVKGSEVLSTPQIQVVVNTLMFSSLSWAFFAGLGSLDTFERQIRGSVGMYATMDWRRYSETEASSLSL</sequence>
<evidence type="ECO:0000313" key="2">
    <source>
        <dbReference type="Proteomes" id="UP001341840"/>
    </source>
</evidence>